<dbReference type="Gene3D" id="1.10.287.370">
    <property type="match status" value="1"/>
</dbReference>
<dbReference type="GO" id="GO:0006457">
    <property type="term" value="P:protein folding"/>
    <property type="evidence" value="ECO:0007669"/>
    <property type="project" value="UniProtKB-UniRule"/>
</dbReference>
<evidence type="ECO:0000256" key="4">
    <source>
        <dbReference type="SAM" id="MobiDB-lite"/>
    </source>
</evidence>
<keyword evidence="6" id="KW-1185">Reference proteome</keyword>
<dbReference type="PIRSF" id="PIRSF016396">
    <property type="entry name" value="Prefoldin_subunit_3"/>
    <property type="match status" value="1"/>
</dbReference>
<dbReference type="InterPro" id="IPR004127">
    <property type="entry name" value="Prefoldin_subunit_alpha"/>
</dbReference>
<evidence type="ECO:0000256" key="1">
    <source>
        <dbReference type="ARBA" id="ARBA00010048"/>
    </source>
</evidence>
<dbReference type="PANTHER" id="PTHR12409:SF0">
    <property type="entry name" value="PREFOLDIN SUBUNIT 3"/>
    <property type="match status" value="1"/>
</dbReference>
<dbReference type="GO" id="GO:0005737">
    <property type="term" value="C:cytoplasm"/>
    <property type="evidence" value="ECO:0007669"/>
    <property type="project" value="TreeGrafter"/>
</dbReference>
<dbReference type="CDD" id="cd23156">
    <property type="entry name" value="Prefoldin_3"/>
    <property type="match status" value="1"/>
</dbReference>
<comment type="similarity">
    <text evidence="1 3">Belongs to the prefoldin subunit alpha family.</text>
</comment>
<evidence type="ECO:0000256" key="2">
    <source>
        <dbReference type="ARBA" id="ARBA00023186"/>
    </source>
</evidence>
<dbReference type="VEuPathDB" id="FungiDB:TREMEDRAFT_18853"/>
<reference evidence="5 6" key="1">
    <citation type="submission" date="2016-06" db="EMBL/GenBank/DDBJ databases">
        <title>Evolution of pathogenesis and genome organization in the Tremellales.</title>
        <authorList>
            <person name="Cuomo C."/>
            <person name="Litvintseva A."/>
            <person name="Heitman J."/>
            <person name="Chen Y."/>
            <person name="Sun S."/>
            <person name="Springer D."/>
            <person name="Dromer F."/>
            <person name="Young S."/>
            <person name="Zeng Q."/>
            <person name="Chapman S."/>
            <person name="Gujja S."/>
            <person name="Saif S."/>
            <person name="Birren B."/>
        </authorList>
    </citation>
    <scope>NUCLEOTIDE SEQUENCE [LARGE SCALE GENOMIC DNA]</scope>
    <source>
        <strain evidence="5 6">ATCC 28783</strain>
    </source>
</reference>
<protein>
    <recommendedName>
        <fullName evidence="3">Prefoldin subunit 3</fullName>
    </recommendedName>
</protein>
<dbReference type="GO" id="GO:0016272">
    <property type="term" value="C:prefoldin complex"/>
    <property type="evidence" value="ECO:0007669"/>
    <property type="project" value="UniProtKB-UniRule"/>
</dbReference>
<evidence type="ECO:0000313" key="6">
    <source>
        <dbReference type="Proteomes" id="UP000289152"/>
    </source>
</evidence>
<dbReference type="GO" id="GO:0015631">
    <property type="term" value="F:tubulin binding"/>
    <property type="evidence" value="ECO:0007669"/>
    <property type="project" value="TreeGrafter"/>
</dbReference>
<dbReference type="InterPro" id="IPR009053">
    <property type="entry name" value="Prefoldin"/>
</dbReference>
<dbReference type="SUPFAM" id="SSF46579">
    <property type="entry name" value="Prefoldin"/>
    <property type="match status" value="1"/>
</dbReference>
<dbReference type="Pfam" id="PF02996">
    <property type="entry name" value="Prefoldin"/>
    <property type="match status" value="1"/>
</dbReference>
<dbReference type="AlphaFoldDB" id="A0A4Q1BJD5"/>
<dbReference type="EMBL" id="SDIL01000061">
    <property type="protein sequence ID" value="RXK37732.1"/>
    <property type="molecule type" value="Genomic_DNA"/>
</dbReference>
<evidence type="ECO:0000256" key="3">
    <source>
        <dbReference type="PIRNR" id="PIRNR016396"/>
    </source>
</evidence>
<keyword evidence="2 3" id="KW-0143">Chaperone</keyword>
<dbReference type="FunCoup" id="A0A4Q1BJD5">
    <property type="interactions" value="504"/>
</dbReference>
<comment type="caution">
    <text evidence="5">The sequence shown here is derived from an EMBL/GenBank/DDBJ whole genome shotgun (WGS) entry which is preliminary data.</text>
</comment>
<evidence type="ECO:0000313" key="5">
    <source>
        <dbReference type="EMBL" id="RXK37732.1"/>
    </source>
</evidence>
<dbReference type="Proteomes" id="UP000289152">
    <property type="component" value="Unassembled WGS sequence"/>
</dbReference>
<dbReference type="GO" id="GO:0007017">
    <property type="term" value="P:microtubule-based process"/>
    <property type="evidence" value="ECO:0007669"/>
    <property type="project" value="TreeGrafter"/>
</dbReference>
<dbReference type="InterPro" id="IPR016655">
    <property type="entry name" value="PFD3"/>
</dbReference>
<dbReference type="OrthoDB" id="6375174at2759"/>
<organism evidence="5 6">
    <name type="scientific">Tremella mesenterica</name>
    <name type="common">Jelly fungus</name>
    <dbReference type="NCBI Taxonomy" id="5217"/>
    <lineage>
        <taxon>Eukaryota</taxon>
        <taxon>Fungi</taxon>
        <taxon>Dikarya</taxon>
        <taxon>Basidiomycota</taxon>
        <taxon>Agaricomycotina</taxon>
        <taxon>Tremellomycetes</taxon>
        <taxon>Tremellales</taxon>
        <taxon>Tremellaceae</taxon>
        <taxon>Tremella</taxon>
    </lineage>
</organism>
<dbReference type="InParanoid" id="A0A4Q1BJD5"/>
<proteinExistence type="inferred from homology"/>
<feature type="compositionally biased region" description="Acidic residues" evidence="4">
    <location>
        <begin position="40"/>
        <end position="63"/>
    </location>
</feature>
<accession>A0A4Q1BJD5</accession>
<sequence length="188" mass="21512">MELSLQQRRKALLSKIPDIEQTLTVVRFLRTRRRKALGEEISDSENSDIEDSDELSEEEEEGEGSERKGKPKLKTLFELNDTLYAEAELEETDEVGIWLGANTMLMYPLAEAEQLLSDKLSAAKQSLKEVIEDLEWIREQVTVMEVNFARVHNWDVKRRRELKALSGTPTSALLTSGRKGEDSEDEKD</sequence>
<feature type="region of interest" description="Disordered" evidence="4">
    <location>
        <begin position="167"/>
        <end position="188"/>
    </location>
</feature>
<name>A0A4Q1BJD5_TREME</name>
<dbReference type="STRING" id="5217.A0A4Q1BJD5"/>
<comment type="subunit">
    <text evidence="3">Heterohexamer of two PFD-alpha type and four PFD-beta type subunits.</text>
</comment>
<feature type="region of interest" description="Disordered" evidence="4">
    <location>
        <begin position="39"/>
        <end position="70"/>
    </location>
</feature>
<dbReference type="PANTHER" id="PTHR12409">
    <property type="entry name" value="PREFOLDIN SUBUNIT 3"/>
    <property type="match status" value="1"/>
</dbReference>
<comment type="function">
    <text evidence="3">Binds specifically to cytosolic chaperonin (c-CPN) and transfers target proteins to it. Binds to nascent polypeptide chain and promotes folding in an environment in which there are many competing pathways for nonnative proteins.</text>
</comment>
<dbReference type="GO" id="GO:0007021">
    <property type="term" value="P:tubulin complex assembly"/>
    <property type="evidence" value="ECO:0007669"/>
    <property type="project" value="TreeGrafter"/>
</dbReference>
<gene>
    <name evidence="5" type="ORF">M231_04981</name>
</gene>